<reference evidence="11 12" key="1">
    <citation type="submission" date="2018-05" db="EMBL/GenBank/DDBJ databases">
        <title>The draft genome of strain NS-104.</title>
        <authorList>
            <person name="Hang P."/>
            <person name="Jiang J."/>
        </authorList>
    </citation>
    <scope>NUCLEOTIDE SEQUENCE [LARGE SCALE GENOMIC DNA]</scope>
    <source>
        <strain evidence="11 12">NS-104</strain>
    </source>
</reference>
<dbReference type="InterPro" id="IPR025966">
    <property type="entry name" value="OppC_N"/>
</dbReference>
<dbReference type="RefSeq" id="WP_109462346.1">
    <property type="nucleotide sequence ID" value="NZ_QFBC01000032.1"/>
</dbReference>
<feature type="transmembrane region" description="Helical" evidence="9">
    <location>
        <begin position="83"/>
        <end position="109"/>
    </location>
</feature>
<keyword evidence="5" id="KW-0571">Peptide transport</keyword>
<dbReference type="CDD" id="cd06261">
    <property type="entry name" value="TM_PBP2"/>
    <property type="match status" value="1"/>
</dbReference>
<feature type="transmembrane region" description="Helical" evidence="9">
    <location>
        <begin position="14"/>
        <end position="36"/>
    </location>
</feature>
<dbReference type="PANTHER" id="PTHR43386">
    <property type="entry name" value="OLIGOPEPTIDE TRANSPORT SYSTEM PERMEASE PROTEIN APPC"/>
    <property type="match status" value="1"/>
</dbReference>
<feature type="transmembrane region" description="Helical" evidence="9">
    <location>
        <begin position="247"/>
        <end position="270"/>
    </location>
</feature>
<dbReference type="InterPro" id="IPR035906">
    <property type="entry name" value="MetI-like_sf"/>
</dbReference>
<dbReference type="EMBL" id="QFBC01000032">
    <property type="protein sequence ID" value="PWE52190.1"/>
    <property type="molecule type" value="Genomic_DNA"/>
</dbReference>
<comment type="caution">
    <text evidence="11">The sequence shown here is derived from an EMBL/GenBank/DDBJ whole genome shotgun (WGS) entry which is preliminary data.</text>
</comment>
<organism evidence="11 12">
    <name type="scientific">Metarhizobium album</name>
    <dbReference type="NCBI Taxonomy" id="2182425"/>
    <lineage>
        <taxon>Bacteria</taxon>
        <taxon>Pseudomonadati</taxon>
        <taxon>Pseudomonadota</taxon>
        <taxon>Alphaproteobacteria</taxon>
        <taxon>Hyphomicrobiales</taxon>
        <taxon>Rhizobiaceae</taxon>
        <taxon>Metarhizobium</taxon>
    </lineage>
</organism>
<feature type="domain" description="ABC transmembrane type-1" evidence="10">
    <location>
        <begin position="81"/>
        <end position="270"/>
    </location>
</feature>
<evidence type="ECO:0000256" key="3">
    <source>
        <dbReference type="ARBA" id="ARBA00022475"/>
    </source>
</evidence>
<keyword evidence="2 9" id="KW-0813">Transport</keyword>
<evidence type="ECO:0000256" key="5">
    <source>
        <dbReference type="ARBA" id="ARBA00022856"/>
    </source>
</evidence>
<evidence type="ECO:0000313" key="11">
    <source>
        <dbReference type="EMBL" id="PWE52190.1"/>
    </source>
</evidence>
<evidence type="ECO:0000256" key="4">
    <source>
        <dbReference type="ARBA" id="ARBA00022692"/>
    </source>
</evidence>
<dbReference type="Gene3D" id="1.10.3720.10">
    <property type="entry name" value="MetI-like"/>
    <property type="match status" value="1"/>
</dbReference>
<dbReference type="PANTHER" id="PTHR43386:SF1">
    <property type="entry name" value="D,D-DIPEPTIDE TRANSPORT SYSTEM PERMEASE PROTEIN DDPC-RELATED"/>
    <property type="match status" value="1"/>
</dbReference>
<feature type="transmembrane region" description="Helical" evidence="9">
    <location>
        <begin position="202"/>
        <end position="227"/>
    </location>
</feature>
<keyword evidence="8 9" id="KW-0472">Membrane</keyword>
<name>A0A2U2DFX1_9HYPH</name>
<dbReference type="GO" id="GO:0015031">
    <property type="term" value="P:protein transport"/>
    <property type="evidence" value="ECO:0007669"/>
    <property type="project" value="UniProtKB-KW"/>
</dbReference>
<evidence type="ECO:0000259" key="10">
    <source>
        <dbReference type="PROSITE" id="PS50928"/>
    </source>
</evidence>
<keyword evidence="3" id="KW-1003">Cell membrane</keyword>
<comment type="similarity">
    <text evidence="9">Belongs to the binding-protein-dependent transport system permease family.</text>
</comment>
<dbReference type="Proteomes" id="UP000245252">
    <property type="component" value="Unassembled WGS sequence"/>
</dbReference>
<dbReference type="GO" id="GO:0005886">
    <property type="term" value="C:plasma membrane"/>
    <property type="evidence" value="ECO:0007669"/>
    <property type="project" value="UniProtKB-SubCell"/>
</dbReference>
<proteinExistence type="inferred from homology"/>
<feature type="transmembrane region" description="Helical" evidence="9">
    <location>
        <begin position="129"/>
        <end position="154"/>
    </location>
</feature>
<keyword evidence="7 9" id="KW-1133">Transmembrane helix</keyword>
<dbReference type="GO" id="GO:0015833">
    <property type="term" value="P:peptide transport"/>
    <property type="evidence" value="ECO:0007669"/>
    <property type="project" value="UniProtKB-KW"/>
</dbReference>
<evidence type="ECO:0000256" key="9">
    <source>
        <dbReference type="RuleBase" id="RU363032"/>
    </source>
</evidence>
<dbReference type="OrthoDB" id="9805884at2"/>
<gene>
    <name evidence="11" type="ORF">DEM27_32380</name>
</gene>
<keyword evidence="6" id="KW-0653">Protein transport</keyword>
<evidence type="ECO:0000256" key="1">
    <source>
        <dbReference type="ARBA" id="ARBA00004651"/>
    </source>
</evidence>
<comment type="subcellular location">
    <subcellularLocation>
        <location evidence="1 9">Cell membrane</location>
        <topology evidence="1 9">Multi-pass membrane protein</topology>
    </subcellularLocation>
</comment>
<keyword evidence="4 9" id="KW-0812">Transmembrane</keyword>
<dbReference type="PROSITE" id="PS50928">
    <property type="entry name" value="ABC_TM1"/>
    <property type="match status" value="1"/>
</dbReference>
<dbReference type="AlphaFoldDB" id="A0A2U2DFX1"/>
<protein>
    <submittedName>
        <fullName evidence="11">Peptide ABC transporter permease</fullName>
    </submittedName>
</protein>
<dbReference type="Pfam" id="PF12911">
    <property type="entry name" value="OppC_N"/>
    <property type="match status" value="1"/>
</dbReference>
<evidence type="ECO:0000256" key="2">
    <source>
        <dbReference type="ARBA" id="ARBA00022448"/>
    </source>
</evidence>
<dbReference type="SUPFAM" id="SSF161098">
    <property type="entry name" value="MetI-like"/>
    <property type="match status" value="1"/>
</dbReference>
<evidence type="ECO:0000256" key="7">
    <source>
        <dbReference type="ARBA" id="ARBA00022989"/>
    </source>
</evidence>
<evidence type="ECO:0000256" key="8">
    <source>
        <dbReference type="ARBA" id="ARBA00023136"/>
    </source>
</evidence>
<keyword evidence="12" id="KW-1185">Reference proteome</keyword>
<dbReference type="GO" id="GO:0055085">
    <property type="term" value="P:transmembrane transport"/>
    <property type="evidence" value="ECO:0007669"/>
    <property type="project" value="InterPro"/>
</dbReference>
<sequence length="283" mass="30027">MSALSSRFLLRNSVGIIGATIILTAVAIAVFAPLIAPVTASQIDLRARLAPPFFVDGGSIKHLMGTDNLGRDIFSRLIYGSRISLAVGTAAALLGAVIGSLMGILAGYFGGKVDGVISWFVDVQLAFPFTLLAIFLLGTLGGGFYAVVIVLALATWVNYARVVRAQVLTVKVQDYVLAARAVGVGTPRTLWRYIFANSTAPIIVVASFSTAQAILTQAALSFLGVGIDPSIPSWGAMLNDGRDYLQKAWWIATFPGLAIALTVLGVNLFGDWLRDRLDPRSAR</sequence>
<evidence type="ECO:0000313" key="12">
    <source>
        <dbReference type="Proteomes" id="UP000245252"/>
    </source>
</evidence>
<evidence type="ECO:0000256" key="6">
    <source>
        <dbReference type="ARBA" id="ARBA00022927"/>
    </source>
</evidence>
<accession>A0A2U2DFX1</accession>
<dbReference type="InterPro" id="IPR050366">
    <property type="entry name" value="BP-dependent_transpt_permease"/>
</dbReference>
<dbReference type="InterPro" id="IPR000515">
    <property type="entry name" value="MetI-like"/>
</dbReference>
<dbReference type="Pfam" id="PF00528">
    <property type="entry name" value="BPD_transp_1"/>
    <property type="match status" value="1"/>
</dbReference>